<organism evidence="1 2">
    <name type="scientific">Streptomyces humicola</name>
    <dbReference type="NCBI Taxonomy" id="2953240"/>
    <lineage>
        <taxon>Bacteria</taxon>
        <taxon>Bacillati</taxon>
        <taxon>Actinomycetota</taxon>
        <taxon>Actinomycetes</taxon>
        <taxon>Kitasatosporales</taxon>
        <taxon>Streptomycetaceae</taxon>
        <taxon>Streptomyces</taxon>
    </lineage>
</organism>
<gene>
    <name evidence="1" type="ORF">NGB36_25925</name>
</gene>
<accession>A0ABT1Q599</accession>
<reference evidence="1" key="1">
    <citation type="submission" date="2022-06" db="EMBL/GenBank/DDBJ databases">
        <title>Draft genome sequence of Streptomyces sp. RB6PN25 isolated from peat swamp forest in Thailand.</title>
        <authorList>
            <person name="Duangmal K."/>
            <person name="Klaysubun C."/>
        </authorList>
    </citation>
    <scope>NUCLEOTIDE SEQUENCE</scope>
    <source>
        <strain evidence="1">RB6PN25</strain>
    </source>
</reference>
<sequence>MTDWRWDYEPDAQHVIGGINDLGFIARVEERADELVRMAVVLYLESRTYEGVSPRLGEEVIEGGMFVYQIVPRHERVYILQVTVL</sequence>
<dbReference type="RefSeq" id="WP_255922959.1">
    <property type="nucleotide sequence ID" value="NZ_JANFNG010000027.1"/>
</dbReference>
<evidence type="ECO:0000313" key="2">
    <source>
        <dbReference type="Proteomes" id="UP001057702"/>
    </source>
</evidence>
<dbReference type="EMBL" id="JANFNG010000027">
    <property type="protein sequence ID" value="MCQ4083932.1"/>
    <property type="molecule type" value="Genomic_DNA"/>
</dbReference>
<dbReference type="Proteomes" id="UP001057702">
    <property type="component" value="Unassembled WGS sequence"/>
</dbReference>
<keyword evidence="2" id="KW-1185">Reference proteome</keyword>
<comment type="caution">
    <text evidence="1">The sequence shown here is derived from an EMBL/GenBank/DDBJ whole genome shotgun (WGS) entry which is preliminary data.</text>
</comment>
<protein>
    <submittedName>
        <fullName evidence="1">Uncharacterized protein</fullName>
    </submittedName>
</protein>
<proteinExistence type="predicted"/>
<evidence type="ECO:0000313" key="1">
    <source>
        <dbReference type="EMBL" id="MCQ4083932.1"/>
    </source>
</evidence>
<name>A0ABT1Q599_9ACTN</name>